<dbReference type="PANTHER" id="PTHR38792">
    <property type="entry name" value="BNR/ASP-BOX REPEAT DOMAIN PROTEIN (AFU_ORTHOLOGUE AFUA_7G06430)-RELATED"/>
    <property type="match status" value="1"/>
</dbReference>
<evidence type="ECO:0000313" key="4">
    <source>
        <dbReference type="EMBL" id="NYD75868.1"/>
    </source>
</evidence>
<dbReference type="RefSeq" id="WP_246298094.1">
    <property type="nucleotide sequence ID" value="NZ_BAAAPX010000001.1"/>
</dbReference>
<dbReference type="Pfam" id="PF13088">
    <property type="entry name" value="BNR_2"/>
    <property type="match status" value="1"/>
</dbReference>
<dbReference type="AlphaFoldDB" id="A0A852T2L8"/>
<feature type="region of interest" description="Disordered" evidence="1">
    <location>
        <begin position="444"/>
        <end position="465"/>
    </location>
</feature>
<dbReference type="Pfam" id="PF16990">
    <property type="entry name" value="CBM_35"/>
    <property type="match status" value="1"/>
</dbReference>
<protein>
    <recommendedName>
        <fullName evidence="3">CBM6 domain-containing protein</fullName>
    </recommendedName>
</protein>
<dbReference type="Gene3D" id="2.60.120.260">
    <property type="entry name" value="Galactose-binding domain-like"/>
    <property type="match status" value="1"/>
</dbReference>
<feature type="compositionally biased region" description="Polar residues" evidence="1">
    <location>
        <begin position="446"/>
        <end position="465"/>
    </location>
</feature>
<sequence>MFPSRTTSGSSPRRRLRAILAAGAVAGALVAATLTAAPASAVTTGNGSLVYSPAAGTSFNPEGGRAAGTTYAKNIVLKNSGASNGTQLVTYDQLVLVNGVQVYPIYRSTNDGTSWTHVTDVVPSATFPTLTRTSQPFLFEVSQATGGLAAGTILLAGMIMPEDRSSSRLVVYKSTNQGTSWSYLSTIDTGGPAVYDPSPTSTTSTVWEPSLAIDGQGGLVAYFSDERQKASGVLQAVSYRRSTDGGATWGAESNVSAPNNQSDRPGMITVTKLPDGRYLATFEVVNRPSQSNNTAPVYFKTSPDGLNWSPTTSIGTPITLANGRGIGSSPYVKWVPGGGPKGMVVVASKWSLDAAGTIDGGQNFYVNYNLGDGPWERLPMAVTYDGPDAEGGTFSGFAQSIDYSVDGRTLYQATNVENLTTTYNDIRVGSIPLDAQQYEAEKAARTSDTSLVTDPDASNGSKVGNINNTTSSVTFTVRVPAAGSYTMNVRYDNGTGAASTHNVSVNGGTASALSYPATVNWGRYGWVQKTVALNAGANTIAFTKGTSFAELDAIQLSQPGTALDPQFRIVNRNSGKYLEIASASLADGAGAGQWGDTGNACQVWNVHPVSNGLQLFNANSGKLLEIPGAQTADGVRAAQWGPTGNATQVWSPATSGGWWTLTNANSGKPLEIAGSSTADGAFAQQRTADGSATQQWRLVREGIQ</sequence>
<evidence type="ECO:0000256" key="1">
    <source>
        <dbReference type="SAM" id="MobiDB-lite"/>
    </source>
</evidence>
<dbReference type="SUPFAM" id="SSF50939">
    <property type="entry name" value="Sialidases"/>
    <property type="match status" value="1"/>
</dbReference>
<accession>A0A852T2L8</accession>
<dbReference type="SUPFAM" id="SSF49785">
    <property type="entry name" value="Galactose-binding domain-like"/>
    <property type="match status" value="1"/>
</dbReference>
<dbReference type="PANTHER" id="PTHR38792:SF3">
    <property type="entry name" value="BNR_ASP-BOX REPEAT DOMAIN PROTEIN (AFU_ORTHOLOGUE AFUA_7G06430)-RELATED"/>
    <property type="match status" value="1"/>
</dbReference>
<feature type="chain" id="PRO_5033055561" description="CBM6 domain-containing protein" evidence="2">
    <location>
        <begin position="42"/>
        <end position="704"/>
    </location>
</feature>
<dbReference type="InterPro" id="IPR000772">
    <property type="entry name" value="Ricin_B_lectin"/>
</dbReference>
<keyword evidence="5" id="KW-1185">Reference proteome</keyword>
<dbReference type="PROSITE" id="PS50231">
    <property type="entry name" value="RICIN_B_LECTIN"/>
    <property type="match status" value="1"/>
</dbReference>
<dbReference type="CDD" id="cd15482">
    <property type="entry name" value="Sialidase_non-viral"/>
    <property type="match status" value="1"/>
</dbReference>
<dbReference type="GO" id="GO:0030246">
    <property type="term" value="F:carbohydrate binding"/>
    <property type="evidence" value="ECO:0007669"/>
    <property type="project" value="InterPro"/>
</dbReference>
<dbReference type="InterPro" id="IPR008979">
    <property type="entry name" value="Galactose-bd-like_sf"/>
</dbReference>
<dbReference type="Gene3D" id="2.80.10.50">
    <property type="match status" value="1"/>
</dbReference>
<feature type="domain" description="CBM6" evidence="3">
    <location>
        <begin position="436"/>
        <end position="557"/>
    </location>
</feature>
<dbReference type="Gene3D" id="2.120.10.10">
    <property type="match status" value="1"/>
</dbReference>
<dbReference type="InterPro" id="IPR011040">
    <property type="entry name" value="Sialidase"/>
</dbReference>
<comment type="caution">
    <text evidence="4">The sequence shown here is derived from an EMBL/GenBank/DDBJ whole genome shotgun (WGS) entry which is preliminary data.</text>
</comment>
<dbReference type="InterPro" id="IPR006311">
    <property type="entry name" value="TAT_signal"/>
</dbReference>
<evidence type="ECO:0000313" key="5">
    <source>
        <dbReference type="Proteomes" id="UP000589620"/>
    </source>
</evidence>
<feature type="signal peptide" evidence="2">
    <location>
        <begin position="1"/>
        <end position="41"/>
    </location>
</feature>
<dbReference type="InterPro" id="IPR005084">
    <property type="entry name" value="CBM6"/>
</dbReference>
<dbReference type="SMART" id="SM00458">
    <property type="entry name" value="RICIN"/>
    <property type="match status" value="1"/>
</dbReference>
<dbReference type="EMBL" id="JACCBJ010000001">
    <property type="protein sequence ID" value="NYD75868.1"/>
    <property type="molecule type" value="Genomic_DNA"/>
</dbReference>
<proteinExistence type="predicted"/>
<gene>
    <name evidence="4" type="ORF">BJ963_003387</name>
</gene>
<name>A0A852T2L8_9MICO</name>
<feature type="compositionally biased region" description="Polar residues" evidence="1">
    <location>
        <begin position="251"/>
        <end position="263"/>
    </location>
</feature>
<evidence type="ECO:0000256" key="2">
    <source>
        <dbReference type="SAM" id="SignalP"/>
    </source>
</evidence>
<dbReference type="Pfam" id="PF14200">
    <property type="entry name" value="RicinB_lectin_2"/>
    <property type="match status" value="2"/>
</dbReference>
<evidence type="ECO:0000259" key="3">
    <source>
        <dbReference type="PROSITE" id="PS51175"/>
    </source>
</evidence>
<keyword evidence="2" id="KW-0732">Signal</keyword>
<dbReference type="PROSITE" id="PS51175">
    <property type="entry name" value="CBM6"/>
    <property type="match status" value="1"/>
</dbReference>
<organism evidence="4 5">
    <name type="scientific">Leifsonia soli</name>
    <dbReference type="NCBI Taxonomy" id="582665"/>
    <lineage>
        <taxon>Bacteria</taxon>
        <taxon>Bacillati</taxon>
        <taxon>Actinomycetota</taxon>
        <taxon>Actinomycetes</taxon>
        <taxon>Micrococcales</taxon>
        <taxon>Microbacteriaceae</taxon>
        <taxon>Leifsonia</taxon>
    </lineage>
</organism>
<reference evidence="4 5" key="1">
    <citation type="submission" date="2020-07" db="EMBL/GenBank/DDBJ databases">
        <title>Sequencing the genomes of 1000 actinobacteria strains.</title>
        <authorList>
            <person name="Klenk H.-P."/>
        </authorList>
    </citation>
    <scope>NUCLEOTIDE SEQUENCE [LARGE SCALE GENOMIC DNA]</scope>
    <source>
        <strain evidence="4 5">DSM 23871</strain>
    </source>
</reference>
<dbReference type="InterPro" id="IPR036278">
    <property type="entry name" value="Sialidase_sf"/>
</dbReference>
<dbReference type="CDD" id="cd00161">
    <property type="entry name" value="beta-trefoil_Ricin-like"/>
    <property type="match status" value="1"/>
</dbReference>
<feature type="region of interest" description="Disordered" evidence="1">
    <location>
        <begin position="244"/>
        <end position="266"/>
    </location>
</feature>
<dbReference type="Proteomes" id="UP000589620">
    <property type="component" value="Unassembled WGS sequence"/>
</dbReference>
<dbReference type="InterPro" id="IPR035992">
    <property type="entry name" value="Ricin_B-like_lectins"/>
</dbReference>
<dbReference type="PROSITE" id="PS51318">
    <property type="entry name" value="TAT"/>
    <property type="match status" value="1"/>
</dbReference>
<dbReference type="SUPFAM" id="SSF50370">
    <property type="entry name" value="Ricin B-like lectins"/>
    <property type="match status" value="1"/>
</dbReference>